<reference evidence="2 3" key="1">
    <citation type="journal article" date="2022" name="Environ. Microbiol. Rep.">
        <title>Eco-phylogenetic analyses reveal divergent evolution of vitamin B12 metabolism in the marine bacterial family 'Psychromonadaceae'.</title>
        <authorList>
            <person name="Jin X."/>
            <person name="Yang Y."/>
            <person name="Cao H."/>
            <person name="Gao B."/>
            <person name="Zhao Z."/>
        </authorList>
    </citation>
    <scope>NUCLEOTIDE SEQUENCE [LARGE SCALE GENOMIC DNA]</scope>
    <source>
        <strain evidence="2 3">MKS20</strain>
    </source>
</reference>
<accession>A0ABS8W971</accession>
<dbReference type="Pfam" id="PF20243">
    <property type="entry name" value="MbnP"/>
    <property type="match status" value="1"/>
</dbReference>
<dbReference type="RefSeq" id="WP_233051894.1">
    <property type="nucleotide sequence ID" value="NZ_JAIMJA010000004.1"/>
</dbReference>
<dbReference type="InterPro" id="IPR046863">
    <property type="entry name" value="MbnP-like_dom"/>
</dbReference>
<sequence length="245" mass="27609">MKQMMQVIACLWLFGCAESKTETVILPFSLSFEGQEVTCSSALQVNALTLYIHDLALQELSGQWQKVELDNSLNSPWQNESIALLDLAPCQTKPMGLTSVAMKVKPGQYQGLRFKIGVPQALNHQDPQLAKAPLDISQLQWHWTVGYKFAYFDLAWREQTVKHHLGSSGCVGNVGDDIQCRYQNRPEITLPSYQLGQPIKLELRQFFTELPHARCFGKPQDKGCDTLFNLLGLQDAPQRIFRLGA</sequence>
<protein>
    <submittedName>
        <fullName evidence="2">Metallo-mystery pair system four-Cys motif protein</fullName>
    </submittedName>
</protein>
<gene>
    <name evidence="2" type="ORF">K6Y31_05930</name>
</gene>
<dbReference type="NCBIfam" id="TIGR04052">
    <property type="entry name" value="MbnP_like_WxW"/>
    <property type="match status" value="1"/>
</dbReference>
<name>A0ABS8W971_9GAMM</name>
<dbReference type="Proteomes" id="UP001201273">
    <property type="component" value="Unassembled WGS sequence"/>
</dbReference>
<dbReference type="InterPro" id="IPR023977">
    <property type="entry name" value="MbnP-like"/>
</dbReference>
<evidence type="ECO:0000259" key="1">
    <source>
        <dbReference type="Pfam" id="PF20243"/>
    </source>
</evidence>
<dbReference type="PROSITE" id="PS51257">
    <property type="entry name" value="PROKAR_LIPOPROTEIN"/>
    <property type="match status" value="1"/>
</dbReference>
<dbReference type="EMBL" id="JAIMJA010000004">
    <property type="protein sequence ID" value="MCE2594349.1"/>
    <property type="molecule type" value="Genomic_DNA"/>
</dbReference>
<keyword evidence="3" id="KW-1185">Reference proteome</keyword>
<comment type="caution">
    <text evidence="2">The sequence shown here is derived from an EMBL/GenBank/DDBJ whole genome shotgun (WGS) entry which is preliminary data.</text>
</comment>
<evidence type="ECO:0000313" key="3">
    <source>
        <dbReference type="Proteomes" id="UP001201273"/>
    </source>
</evidence>
<organism evidence="2 3">
    <name type="scientific">Motilimonas cestriensis</name>
    <dbReference type="NCBI Taxonomy" id="2742685"/>
    <lineage>
        <taxon>Bacteria</taxon>
        <taxon>Pseudomonadati</taxon>
        <taxon>Pseudomonadota</taxon>
        <taxon>Gammaproteobacteria</taxon>
        <taxon>Alteromonadales</taxon>
        <taxon>Alteromonadales genera incertae sedis</taxon>
        <taxon>Motilimonas</taxon>
    </lineage>
</organism>
<evidence type="ECO:0000313" key="2">
    <source>
        <dbReference type="EMBL" id="MCE2594349.1"/>
    </source>
</evidence>
<proteinExistence type="predicted"/>
<feature type="domain" description="Copper-binding protein MbnP-like" evidence="1">
    <location>
        <begin position="22"/>
        <end position="209"/>
    </location>
</feature>